<keyword evidence="2" id="KW-0433">Leucine-rich repeat</keyword>
<evidence type="ECO:0000256" key="2">
    <source>
        <dbReference type="ARBA" id="ARBA00022614"/>
    </source>
</evidence>
<dbReference type="PANTHER" id="PTHR10552:SF6">
    <property type="entry name" value="U2 SMALL NUCLEAR RIBONUCLEOPROTEIN A"/>
    <property type="match status" value="1"/>
</dbReference>
<evidence type="ECO:0000256" key="7">
    <source>
        <dbReference type="SAM" id="MobiDB-lite"/>
    </source>
</evidence>
<dbReference type="InterPro" id="IPR044640">
    <property type="entry name" value="RU2A"/>
</dbReference>
<evidence type="ECO:0000313" key="9">
    <source>
        <dbReference type="Proteomes" id="UP001142055"/>
    </source>
</evidence>
<evidence type="ECO:0000313" key="8">
    <source>
        <dbReference type="EMBL" id="KAJ6223804.1"/>
    </source>
</evidence>
<dbReference type="InterPro" id="IPR001611">
    <property type="entry name" value="Leu-rich_rpt"/>
</dbReference>
<dbReference type="PROSITE" id="PS51450">
    <property type="entry name" value="LRR"/>
    <property type="match status" value="1"/>
</dbReference>
<dbReference type="GO" id="GO:0005686">
    <property type="term" value="C:U2 snRNP"/>
    <property type="evidence" value="ECO:0007669"/>
    <property type="project" value="TreeGrafter"/>
</dbReference>
<comment type="subcellular location">
    <subcellularLocation>
        <location evidence="1">Nucleus</location>
    </subcellularLocation>
</comment>
<accession>A0A9Q0ME62</accession>
<name>A0A9Q0ME62_BLOTA</name>
<evidence type="ECO:0000256" key="1">
    <source>
        <dbReference type="ARBA" id="ARBA00004123"/>
    </source>
</evidence>
<evidence type="ECO:0000256" key="5">
    <source>
        <dbReference type="ARBA" id="ARBA00024196"/>
    </source>
</evidence>
<dbReference type="GO" id="GO:0000398">
    <property type="term" value="P:mRNA splicing, via spliceosome"/>
    <property type="evidence" value="ECO:0007669"/>
    <property type="project" value="InterPro"/>
</dbReference>
<dbReference type="SUPFAM" id="SSF52058">
    <property type="entry name" value="L domain-like"/>
    <property type="match status" value="1"/>
</dbReference>
<feature type="region of interest" description="Disordered" evidence="7">
    <location>
        <begin position="181"/>
        <end position="202"/>
    </location>
</feature>
<dbReference type="OMA" id="PNYREYM"/>
<comment type="caution">
    <text evidence="8">The sequence shown here is derived from an EMBL/GenBank/DDBJ whole genome shotgun (WGS) entry which is preliminary data.</text>
</comment>
<dbReference type="Proteomes" id="UP001142055">
    <property type="component" value="Chromosome 1"/>
</dbReference>
<evidence type="ECO:0000256" key="3">
    <source>
        <dbReference type="ARBA" id="ARBA00022737"/>
    </source>
</evidence>
<dbReference type="PANTHER" id="PTHR10552">
    <property type="entry name" value="U2 SMALL NUCLEAR RIBONUCLEOPROTEIN A"/>
    <property type="match status" value="1"/>
</dbReference>
<keyword evidence="9" id="KW-1185">Reference proteome</keyword>
<dbReference type="Pfam" id="PF14580">
    <property type="entry name" value="LRR_9"/>
    <property type="match status" value="1"/>
</dbReference>
<organism evidence="8 9">
    <name type="scientific">Blomia tropicalis</name>
    <name type="common">Mite</name>
    <dbReference type="NCBI Taxonomy" id="40697"/>
    <lineage>
        <taxon>Eukaryota</taxon>
        <taxon>Metazoa</taxon>
        <taxon>Ecdysozoa</taxon>
        <taxon>Arthropoda</taxon>
        <taxon>Chelicerata</taxon>
        <taxon>Arachnida</taxon>
        <taxon>Acari</taxon>
        <taxon>Acariformes</taxon>
        <taxon>Sarcoptiformes</taxon>
        <taxon>Astigmata</taxon>
        <taxon>Glycyphagoidea</taxon>
        <taxon>Echimyopodidae</taxon>
        <taxon>Blomia</taxon>
    </lineage>
</organism>
<dbReference type="Gene3D" id="3.80.10.10">
    <property type="entry name" value="Ribonuclease Inhibitor"/>
    <property type="match status" value="1"/>
</dbReference>
<reference evidence="8" key="1">
    <citation type="submission" date="2022-12" db="EMBL/GenBank/DDBJ databases">
        <title>Genome assemblies of Blomia tropicalis.</title>
        <authorList>
            <person name="Cui Y."/>
        </authorList>
    </citation>
    <scope>NUCLEOTIDE SEQUENCE</scope>
    <source>
        <tissue evidence="8">Adult mites</tissue>
    </source>
</reference>
<sequence length="241" mass="27499">MKLTPDLIEGAFQFMNRSTRDRELDLRDYKIPSIENLGATLDQFDCIDLTNNDIRRIENFPLLHRLKRLYLSNNRVVKIDENLVDMTPNLEGILLINNQISELGDLDPLSKLTKLEMLALLGNPVTTKKHYRHYLIHLLPSLRLLDFKKIKMKEREEAEQLFGGESGKQLATEVGVKSKTFVPGGDLPNQNQQQSNRKQLSSSEVDAIKMAITKAKTLEEIERLNELLKNGAIPNQQPILG</sequence>
<keyword evidence="3" id="KW-0677">Repeat</keyword>
<dbReference type="GO" id="GO:0030620">
    <property type="term" value="F:U2 snRNA binding"/>
    <property type="evidence" value="ECO:0007669"/>
    <property type="project" value="InterPro"/>
</dbReference>
<dbReference type="EMBL" id="JAPWDV010000001">
    <property type="protein sequence ID" value="KAJ6223804.1"/>
    <property type="molecule type" value="Genomic_DNA"/>
</dbReference>
<evidence type="ECO:0000256" key="6">
    <source>
        <dbReference type="ARBA" id="ARBA00069881"/>
    </source>
</evidence>
<keyword evidence="4" id="KW-0539">Nucleus</keyword>
<gene>
    <name evidence="8" type="ORF">RDWZM_002349</name>
</gene>
<comment type="similarity">
    <text evidence="5">Belongs to the U2 small nuclear ribonucleoprotein A family.</text>
</comment>
<dbReference type="InterPro" id="IPR032675">
    <property type="entry name" value="LRR_dom_sf"/>
</dbReference>
<feature type="compositionally biased region" description="Polar residues" evidence="7">
    <location>
        <begin position="188"/>
        <end position="202"/>
    </location>
</feature>
<dbReference type="AlphaFoldDB" id="A0A9Q0ME62"/>
<evidence type="ECO:0000256" key="4">
    <source>
        <dbReference type="ARBA" id="ARBA00023242"/>
    </source>
</evidence>
<dbReference type="FunFam" id="3.80.10.10:FF:000026">
    <property type="entry name" value="U2 small nuclear ribonucleoprotein A"/>
    <property type="match status" value="1"/>
</dbReference>
<protein>
    <recommendedName>
        <fullName evidence="6">Probable U2 small nuclear ribonucleoprotein A'</fullName>
    </recommendedName>
</protein>
<proteinExistence type="inferred from homology"/>